<name>A0A1A8ZJK3_9ACTN</name>
<dbReference type="OrthoDB" id="9804819at2"/>
<evidence type="ECO:0000256" key="1">
    <source>
        <dbReference type="ARBA" id="ARBA00004202"/>
    </source>
</evidence>
<keyword evidence="4 7" id="KW-0067">ATP-binding</keyword>
<dbReference type="PATRIC" id="fig|299146.4.peg.2071"/>
<organism evidence="7 8">
    <name type="scientific">Micromonospora narathiwatensis</name>
    <dbReference type="NCBI Taxonomy" id="299146"/>
    <lineage>
        <taxon>Bacteria</taxon>
        <taxon>Bacillati</taxon>
        <taxon>Actinomycetota</taxon>
        <taxon>Actinomycetes</taxon>
        <taxon>Micromonosporales</taxon>
        <taxon>Micromonosporaceae</taxon>
        <taxon>Micromonospora</taxon>
    </lineage>
</organism>
<dbReference type="SMART" id="SM00382">
    <property type="entry name" value="AAA"/>
    <property type="match status" value="1"/>
</dbReference>
<evidence type="ECO:0000256" key="5">
    <source>
        <dbReference type="ARBA" id="ARBA00023251"/>
    </source>
</evidence>
<dbReference type="Proteomes" id="UP000198765">
    <property type="component" value="Chromosome I"/>
</dbReference>
<evidence type="ECO:0000256" key="4">
    <source>
        <dbReference type="ARBA" id="ARBA00022840"/>
    </source>
</evidence>
<dbReference type="GO" id="GO:0016887">
    <property type="term" value="F:ATP hydrolysis activity"/>
    <property type="evidence" value="ECO:0007669"/>
    <property type="project" value="InterPro"/>
</dbReference>
<evidence type="ECO:0000256" key="2">
    <source>
        <dbReference type="ARBA" id="ARBA00022448"/>
    </source>
</evidence>
<dbReference type="InterPro" id="IPR003439">
    <property type="entry name" value="ABC_transporter-like_ATP-bd"/>
</dbReference>
<sequence length="322" mass="34957">MIEVHELAKHFRVHRRPPGLGASLRALFRREHVTVRAVERVSFTIPTGEVVGFLGPNGAGKTTTLKCLTGLLHPTAGTVRVLGHTPHHREAAFLRRISLVMGQRNSLFWDLPAADAFEVNRAIYGLAEGPYRSALAELATLLDIEALLDKQVRVLSLGERMRCELAAALLHRPDVLFLDEPTLGLDVNGQAAVRTFLRDYNARHGATVLLTSHYMGDVTALARRVLVIDDGALRFDGDLAALVEAHSPHRLVRVTLRAAVPAETWVGLGELSSVDGAVVTLAVPRAETAAIAARLLTTLPVEDVAIEDPPVEDIIRAVFAHA</sequence>
<keyword evidence="8" id="KW-1185">Reference proteome</keyword>
<gene>
    <name evidence="7" type="ORF">GA0070621_2010</name>
</gene>
<dbReference type="InterPro" id="IPR027417">
    <property type="entry name" value="P-loop_NTPase"/>
</dbReference>
<dbReference type="EMBL" id="LT594324">
    <property type="protein sequence ID" value="SBT44234.1"/>
    <property type="molecule type" value="Genomic_DNA"/>
</dbReference>
<dbReference type="GO" id="GO:0005524">
    <property type="term" value="F:ATP binding"/>
    <property type="evidence" value="ECO:0007669"/>
    <property type="project" value="UniProtKB-KW"/>
</dbReference>
<feature type="domain" description="ABC transporter" evidence="6">
    <location>
        <begin position="22"/>
        <end position="255"/>
    </location>
</feature>
<dbReference type="PANTHER" id="PTHR42711">
    <property type="entry name" value="ABC TRANSPORTER ATP-BINDING PROTEIN"/>
    <property type="match status" value="1"/>
</dbReference>
<protein>
    <submittedName>
        <fullName evidence="7">ABC-2 type transport system ATP-binding protein</fullName>
    </submittedName>
</protein>
<dbReference type="PROSITE" id="PS50893">
    <property type="entry name" value="ABC_TRANSPORTER_2"/>
    <property type="match status" value="1"/>
</dbReference>
<proteinExistence type="predicted"/>
<keyword evidence="2" id="KW-0813">Transport</keyword>
<evidence type="ECO:0000313" key="8">
    <source>
        <dbReference type="Proteomes" id="UP000198765"/>
    </source>
</evidence>
<evidence type="ECO:0000256" key="3">
    <source>
        <dbReference type="ARBA" id="ARBA00022741"/>
    </source>
</evidence>
<evidence type="ECO:0000313" key="7">
    <source>
        <dbReference type="EMBL" id="SBT44234.1"/>
    </source>
</evidence>
<evidence type="ECO:0000259" key="6">
    <source>
        <dbReference type="PROSITE" id="PS50893"/>
    </source>
</evidence>
<dbReference type="GO" id="GO:0005886">
    <property type="term" value="C:plasma membrane"/>
    <property type="evidence" value="ECO:0007669"/>
    <property type="project" value="UniProtKB-SubCell"/>
</dbReference>
<dbReference type="InterPro" id="IPR003593">
    <property type="entry name" value="AAA+_ATPase"/>
</dbReference>
<dbReference type="SUPFAM" id="SSF52540">
    <property type="entry name" value="P-loop containing nucleoside triphosphate hydrolases"/>
    <property type="match status" value="1"/>
</dbReference>
<reference evidence="7 8" key="1">
    <citation type="submission" date="2016-06" db="EMBL/GenBank/DDBJ databases">
        <authorList>
            <person name="Kjaerup R.B."/>
            <person name="Dalgaard T.S."/>
            <person name="Juul-Madsen H.R."/>
        </authorList>
    </citation>
    <scope>NUCLEOTIDE SEQUENCE [LARGE SCALE GENOMIC DNA]</scope>
    <source>
        <strain evidence="7 8">DSM 45248</strain>
    </source>
</reference>
<dbReference type="InterPro" id="IPR050763">
    <property type="entry name" value="ABC_transporter_ATP-binding"/>
</dbReference>
<keyword evidence="3" id="KW-0547">Nucleotide-binding</keyword>
<dbReference type="GO" id="GO:0046677">
    <property type="term" value="P:response to antibiotic"/>
    <property type="evidence" value="ECO:0007669"/>
    <property type="project" value="UniProtKB-KW"/>
</dbReference>
<dbReference type="RefSeq" id="WP_091193723.1">
    <property type="nucleotide sequence ID" value="NZ_LT594324.1"/>
</dbReference>
<keyword evidence="5" id="KW-0046">Antibiotic resistance</keyword>
<dbReference type="PANTHER" id="PTHR42711:SF4">
    <property type="entry name" value="ABC TRANSPORTER RELATED"/>
    <property type="match status" value="1"/>
</dbReference>
<dbReference type="Gene3D" id="3.40.50.300">
    <property type="entry name" value="P-loop containing nucleotide triphosphate hydrolases"/>
    <property type="match status" value="1"/>
</dbReference>
<comment type="subcellular location">
    <subcellularLocation>
        <location evidence="1">Cell membrane</location>
        <topology evidence="1">Peripheral membrane protein</topology>
    </subcellularLocation>
</comment>
<accession>A0A1A8ZJK3</accession>
<dbReference type="Pfam" id="PF00005">
    <property type="entry name" value="ABC_tran"/>
    <property type="match status" value="1"/>
</dbReference>
<dbReference type="AlphaFoldDB" id="A0A1A8ZJK3"/>